<proteinExistence type="predicted"/>
<gene>
    <name evidence="2" type="ORF">CLV80_111122</name>
</gene>
<evidence type="ECO:0000313" key="2">
    <source>
        <dbReference type="EMBL" id="PRY75771.1"/>
    </source>
</evidence>
<protein>
    <submittedName>
        <fullName evidence="2">Uncharacterized protein DUF3500</fullName>
    </submittedName>
</protein>
<dbReference type="RefSeq" id="WP_106358743.1">
    <property type="nucleotide sequence ID" value="NZ_PVTP01000011.1"/>
</dbReference>
<dbReference type="EMBL" id="PVTP01000011">
    <property type="protein sequence ID" value="PRY75771.1"/>
    <property type="molecule type" value="Genomic_DNA"/>
</dbReference>
<evidence type="ECO:0000313" key="3">
    <source>
        <dbReference type="Proteomes" id="UP000238007"/>
    </source>
</evidence>
<dbReference type="InterPro" id="IPR021889">
    <property type="entry name" value="DUF3500"/>
</dbReference>
<accession>A0A2T0VVZ4</accession>
<dbReference type="PANTHER" id="PTHR37489:SF1">
    <property type="entry name" value="DUF3500 DOMAIN-CONTAINING PROTEIN"/>
    <property type="match status" value="1"/>
</dbReference>
<dbReference type="OrthoDB" id="581140at2"/>
<feature type="chain" id="PRO_5015678072" evidence="1">
    <location>
        <begin position="27"/>
        <end position="362"/>
    </location>
</feature>
<comment type="caution">
    <text evidence="2">The sequence shown here is derived from an EMBL/GenBank/DDBJ whole genome shotgun (WGS) entry which is preliminary data.</text>
</comment>
<dbReference type="PANTHER" id="PTHR37489">
    <property type="entry name" value="DUF3500 DOMAIN-CONTAINING PROTEIN"/>
    <property type="match status" value="1"/>
</dbReference>
<dbReference type="Proteomes" id="UP000238007">
    <property type="component" value="Unassembled WGS sequence"/>
</dbReference>
<feature type="signal peptide" evidence="1">
    <location>
        <begin position="1"/>
        <end position="26"/>
    </location>
</feature>
<evidence type="ECO:0000256" key="1">
    <source>
        <dbReference type="SAM" id="SignalP"/>
    </source>
</evidence>
<organism evidence="2 3">
    <name type="scientific">Yoonia maritima</name>
    <dbReference type="NCBI Taxonomy" id="1435347"/>
    <lineage>
        <taxon>Bacteria</taxon>
        <taxon>Pseudomonadati</taxon>
        <taxon>Pseudomonadota</taxon>
        <taxon>Alphaproteobacteria</taxon>
        <taxon>Rhodobacterales</taxon>
        <taxon>Paracoccaceae</taxon>
        <taxon>Yoonia</taxon>
    </lineage>
</organism>
<name>A0A2T0VVZ4_9RHOB</name>
<dbReference type="AlphaFoldDB" id="A0A2T0VVZ4"/>
<reference evidence="2 3" key="1">
    <citation type="submission" date="2018-03" db="EMBL/GenBank/DDBJ databases">
        <title>Genomic Encyclopedia of Archaeal and Bacterial Type Strains, Phase II (KMG-II): from individual species to whole genera.</title>
        <authorList>
            <person name="Goeker M."/>
        </authorList>
    </citation>
    <scope>NUCLEOTIDE SEQUENCE [LARGE SCALE GENOMIC DNA]</scope>
    <source>
        <strain evidence="2 3">DSM 101533</strain>
    </source>
</reference>
<sequence length="362" mass="38569">MQITKTKLAAAATIAVLVPTAFSVFAQGGGPAGETVAFEMAEAIDVSEIDATTENIVATANAFLDTLSAAQRDAVIYAFDDNEQRARWSNFPTSFVPRGELMRGDLDDVQNAALDALLSVVLSADGVRNANLQMAADDTLVGGDGPPADFGSAYYYVSFVGTPATDAPWLFQFGGHHLAINATFVGAQASFSPMLTGGQPLTVEYEGESVYITQEEVTAALAFLDTLDIDQKAVAVRGSSPVELLLGPGAYGTTVAPEGIRGSDLTDVQKEALLDLVAVRIGQFNARDFNAKMETVRADIDDTYFGWWGSVDTFGDAYFRVTGPEIVLEYAPQGLGGDLTEHTHNMYRDPTNDYGTAWIASQ</sequence>
<keyword evidence="3" id="KW-1185">Reference proteome</keyword>
<keyword evidence="1" id="KW-0732">Signal</keyword>
<dbReference type="Pfam" id="PF12006">
    <property type="entry name" value="DUF3500"/>
    <property type="match status" value="1"/>
</dbReference>